<dbReference type="AlphaFoldDB" id="A0A060RLG3"/>
<evidence type="ECO:0000256" key="2">
    <source>
        <dbReference type="ARBA" id="ARBA00022692"/>
    </source>
</evidence>
<evidence type="ECO:0000256" key="3">
    <source>
        <dbReference type="ARBA" id="ARBA00022989"/>
    </source>
</evidence>
<feature type="transmembrane region" description="Helical" evidence="5">
    <location>
        <begin position="55"/>
        <end position="78"/>
    </location>
</feature>
<dbReference type="Proteomes" id="UP000027584">
    <property type="component" value="Unassembled WGS sequence"/>
</dbReference>
<keyword evidence="3 5" id="KW-1133">Transmembrane helix</keyword>
<feature type="transmembrane region" description="Helical" evidence="5">
    <location>
        <begin position="30"/>
        <end position="48"/>
    </location>
</feature>
<dbReference type="InterPro" id="IPR006603">
    <property type="entry name" value="PQ-loop_rpt"/>
</dbReference>
<name>A0A060RLG3_9STRE</name>
<evidence type="ECO:0000313" key="6">
    <source>
        <dbReference type="EMBL" id="CDO18933.1"/>
    </source>
</evidence>
<dbReference type="GO" id="GO:0051119">
    <property type="term" value="F:sugar transmembrane transporter activity"/>
    <property type="evidence" value="ECO:0007669"/>
    <property type="project" value="InterPro"/>
</dbReference>
<dbReference type="Pfam" id="PF04193">
    <property type="entry name" value="PQ-loop"/>
    <property type="match status" value="1"/>
</dbReference>
<evidence type="ECO:0000256" key="4">
    <source>
        <dbReference type="ARBA" id="ARBA00023136"/>
    </source>
</evidence>
<accession>A0A060RLG3</accession>
<organism evidence="6 7">
    <name type="scientific">Streptococcus gallolyticus</name>
    <dbReference type="NCBI Taxonomy" id="315405"/>
    <lineage>
        <taxon>Bacteria</taxon>
        <taxon>Bacillati</taxon>
        <taxon>Bacillota</taxon>
        <taxon>Bacilli</taxon>
        <taxon>Lactobacillales</taxon>
        <taxon>Streptococcaceae</taxon>
        <taxon>Streptococcus</taxon>
    </lineage>
</organism>
<sequence length="79" mass="8269">MIGLIAASLTSLGFVPQVVKVLKTKDTESISLGMYSMSVTGMLLWLAHGISISDIALIAANSISATLAGTILICKLIYK</sequence>
<reference evidence="6 7" key="2">
    <citation type="submission" date="2014-05" db="EMBL/GenBank/DDBJ databases">
        <title>Genome sequence of Streptococcus gallolyticus.</title>
        <authorList>
            <person name="Del Campo R."/>
        </authorList>
    </citation>
    <scope>NUCLEOTIDE SEQUENCE [LARGE SCALE GENOMIC DNA]</scope>
    <source>
        <strain evidence="6 7">LMG17956</strain>
    </source>
</reference>
<evidence type="ECO:0000313" key="7">
    <source>
        <dbReference type="Proteomes" id="UP000027584"/>
    </source>
</evidence>
<dbReference type="Gene3D" id="1.20.1280.290">
    <property type="match status" value="1"/>
</dbReference>
<keyword evidence="2 5" id="KW-0812">Transmembrane</keyword>
<dbReference type="EMBL" id="CCBC010000211">
    <property type="protein sequence ID" value="CDO18933.1"/>
    <property type="molecule type" value="Genomic_DNA"/>
</dbReference>
<dbReference type="GO" id="GO:0016020">
    <property type="term" value="C:membrane"/>
    <property type="evidence" value="ECO:0007669"/>
    <property type="project" value="UniProtKB-SubCell"/>
</dbReference>
<evidence type="ECO:0000256" key="5">
    <source>
        <dbReference type="SAM" id="Phobius"/>
    </source>
</evidence>
<comment type="subcellular location">
    <subcellularLocation>
        <location evidence="1">Membrane</location>
        <topology evidence="1">Multi-pass membrane protein</topology>
    </subcellularLocation>
</comment>
<comment type="caution">
    <text evidence="6">The sequence shown here is derived from an EMBL/GenBank/DDBJ whole genome shotgun (WGS) entry which is preliminary data.</text>
</comment>
<dbReference type="InterPro" id="IPR047662">
    <property type="entry name" value="SemiSWEET"/>
</dbReference>
<evidence type="ECO:0000256" key="1">
    <source>
        <dbReference type="ARBA" id="ARBA00004141"/>
    </source>
</evidence>
<dbReference type="NCBIfam" id="NF037968">
    <property type="entry name" value="SemiSWEET_2"/>
    <property type="match status" value="1"/>
</dbReference>
<reference evidence="6 7" key="1">
    <citation type="submission" date="2014-02" db="EMBL/GenBank/DDBJ databases">
        <authorList>
            <person name="Manrique M."/>
        </authorList>
    </citation>
    <scope>NUCLEOTIDE SEQUENCE [LARGE SCALE GENOMIC DNA]</scope>
    <source>
        <strain evidence="6 7">LMG17956</strain>
    </source>
</reference>
<proteinExistence type="predicted"/>
<evidence type="ECO:0008006" key="8">
    <source>
        <dbReference type="Google" id="ProtNLM"/>
    </source>
</evidence>
<keyword evidence="4 5" id="KW-0472">Membrane</keyword>
<protein>
    <recommendedName>
        <fullName evidence="8">MtN3 and saliva related transmembrane protein</fullName>
    </recommendedName>
</protein>
<gene>
    <name evidence="6" type="ORF">BN963_SGAL_02140</name>
</gene>